<accession>A0A1G2KRX9</accession>
<dbReference type="SUPFAM" id="SSF57884">
    <property type="entry name" value="Ada DNA repair protein, N-terminal domain (N-Ada 10)"/>
    <property type="match status" value="1"/>
</dbReference>
<dbReference type="STRING" id="1802271.A3C11_00525"/>
<feature type="transmembrane region" description="Helical" evidence="1">
    <location>
        <begin position="20"/>
        <end position="44"/>
    </location>
</feature>
<keyword evidence="1" id="KW-0472">Membrane</keyword>
<proteinExistence type="predicted"/>
<dbReference type="Proteomes" id="UP000177362">
    <property type="component" value="Unassembled WGS sequence"/>
</dbReference>
<name>A0A1G2KRX9_9BACT</name>
<dbReference type="InterPro" id="IPR035451">
    <property type="entry name" value="Ada-like_dom_sf"/>
</dbReference>
<evidence type="ECO:0008006" key="4">
    <source>
        <dbReference type="Google" id="ProtNLM"/>
    </source>
</evidence>
<evidence type="ECO:0000256" key="1">
    <source>
        <dbReference type="SAM" id="Phobius"/>
    </source>
</evidence>
<evidence type="ECO:0000313" key="3">
    <source>
        <dbReference type="Proteomes" id="UP000177362"/>
    </source>
</evidence>
<dbReference type="EMBL" id="MHQJ01000019">
    <property type="protein sequence ID" value="OHA01332.1"/>
    <property type="molecule type" value="Genomic_DNA"/>
</dbReference>
<organism evidence="2 3">
    <name type="scientific">Candidatus Sungbacteria bacterium RIFCSPHIGHO2_02_FULL_49_12</name>
    <dbReference type="NCBI Taxonomy" id="1802271"/>
    <lineage>
        <taxon>Bacteria</taxon>
        <taxon>Candidatus Sungiibacteriota</taxon>
    </lineage>
</organism>
<dbReference type="AlphaFoldDB" id="A0A1G2KRX9"/>
<sequence>MIADTGQKIKHWIGESRSDILVSLIILTISVASFGLGRLSAIWAPHSRVEVRNPDGSAVGGIYQQNTFVTLKGITSSSTLKAVAGEGSIVASKNGTAYHLTTCSGAKQIKVENRIYFMSAEEAKRAGYRPAANCPGLAK</sequence>
<keyword evidence="1" id="KW-1133">Transmembrane helix</keyword>
<dbReference type="Gene3D" id="3.40.10.10">
    <property type="entry name" value="DNA Methylphosphotriester Repair Domain"/>
    <property type="match status" value="1"/>
</dbReference>
<gene>
    <name evidence="2" type="ORF">A3C11_00525</name>
</gene>
<evidence type="ECO:0000313" key="2">
    <source>
        <dbReference type="EMBL" id="OHA01332.1"/>
    </source>
</evidence>
<reference evidence="2 3" key="1">
    <citation type="journal article" date="2016" name="Nat. Commun.">
        <title>Thousands of microbial genomes shed light on interconnected biogeochemical processes in an aquifer system.</title>
        <authorList>
            <person name="Anantharaman K."/>
            <person name="Brown C.T."/>
            <person name="Hug L.A."/>
            <person name="Sharon I."/>
            <person name="Castelle C.J."/>
            <person name="Probst A.J."/>
            <person name="Thomas B.C."/>
            <person name="Singh A."/>
            <person name="Wilkins M.J."/>
            <person name="Karaoz U."/>
            <person name="Brodie E.L."/>
            <person name="Williams K.H."/>
            <person name="Hubbard S.S."/>
            <person name="Banfield J.F."/>
        </authorList>
    </citation>
    <scope>NUCLEOTIDE SEQUENCE [LARGE SCALE GENOMIC DNA]</scope>
</reference>
<keyword evidence="1" id="KW-0812">Transmembrane</keyword>
<comment type="caution">
    <text evidence="2">The sequence shown here is derived from an EMBL/GenBank/DDBJ whole genome shotgun (WGS) entry which is preliminary data.</text>
</comment>
<protein>
    <recommendedName>
        <fullName evidence="4">Ada DNA repair metal-binding domain-containing protein</fullName>
    </recommendedName>
</protein>